<reference evidence="1" key="1">
    <citation type="submission" date="2025-09" db="UniProtKB">
        <authorList>
            <consortium name="EnsemblPlants"/>
        </authorList>
    </citation>
    <scope>IDENTIFICATION</scope>
</reference>
<evidence type="ECO:0000313" key="1">
    <source>
        <dbReference type="EnsemblPlants" id="AVESA.00010b.r2.UnG1429130.1.CDS"/>
    </source>
</evidence>
<name>A0ACD6AJC2_AVESA</name>
<protein>
    <submittedName>
        <fullName evidence="1">Uncharacterized protein</fullName>
    </submittedName>
</protein>
<keyword evidence="2" id="KW-1185">Reference proteome</keyword>
<proteinExistence type="predicted"/>
<dbReference type="EnsemblPlants" id="AVESA.00010b.r2.UnG1429130.1">
    <property type="protein sequence ID" value="AVESA.00010b.r2.UnG1429130.1.CDS"/>
    <property type="gene ID" value="AVESA.00010b.r2.UnG1429130"/>
</dbReference>
<organism evidence="1 2">
    <name type="scientific">Avena sativa</name>
    <name type="common">Oat</name>
    <dbReference type="NCBI Taxonomy" id="4498"/>
    <lineage>
        <taxon>Eukaryota</taxon>
        <taxon>Viridiplantae</taxon>
        <taxon>Streptophyta</taxon>
        <taxon>Embryophyta</taxon>
        <taxon>Tracheophyta</taxon>
        <taxon>Spermatophyta</taxon>
        <taxon>Magnoliopsida</taxon>
        <taxon>Liliopsida</taxon>
        <taxon>Poales</taxon>
        <taxon>Poaceae</taxon>
        <taxon>BOP clade</taxon>
        <taxon>Pooideae</taxon>
        <taxon>Poodae</taxon>
        <taxon>Poeae</taxon>
        <taxon>Poeae Chloroplast Group 1 (Aveneae type)</taxon>
        <taxon>Aveninae</taxon>
        <taxon>Avena</taxon>
    </lineage>
</organism>
<evidence type="ECO:0000313" key="2">
    <source>
        <dbReference type="Proteomes" id="UP001732700"/>
    </source>
</evidence>
<sequence length="424" mass="48920">MSKNSGFSSGTACATELMKIAHRMVSDGYIQRMVQSFKYGGELSRVLETWFVELDVDWVLQGRRVGQTLRQQLEDEYQHNSAWWLQELVTRWIRALTIIVVSIKELAATVHETLAVARFGRASISAMLVFVDTIVDDYYEVKKLHAMLPMYICVSTASYDMSTMHLISPEAQSIFKEMGASLDREENRLIGAMSKKVRARWAPDEVDTISNKDPWDIEILRGGGKVDSKIRLLVDYIVWIRKALASTQNSAQSHNTGELCGLTHWILDYLKDLLLRKSKSCLDPSLRYLFLLNNSYFIESLNFEVESGHHLGPECEKYMDSYLDVSWGYVMSCLPQTKSTWPSYYSWPETSAFQSAFYTTYRSHKLWKVPDPRLRSLLRKTIINKVISGYRDCLKERPEIEKKYSHKITSPDDMEKMLGELFEG</sequence>
<dbReference type="Proteomes" id="UP001732700">
    <property type="component" value="Unassembled WGS sequence"/>
</dbReference>
<accession>A0ACD6AJC2</accession>